<sequence length="680" mass="76271">MKHSGTMRLSSLSLAILALTTLAGCNDETNIIEQPKLTPDVAVDMRGVFSGYQEAMDILDNTTFGQITDQMASSRQSVDRLYLDKLEALDRSALSDEDKIYYDTFRFDRNIGIRGASLPNTRFGNFTVPITHFYNYIESNAESAGAKQKDVETYKSHVQVVREFTAWVNNLHSQYAMGEIEHSQLPKVLIQRLIESTEDTVTKDSYALLQIGLNDITSHSGDYEPAFIAEYQRAVDDAIDATKALVTYLKVDFMDAARGSGSEGALTDTNIGWGDLPNGQAWYQWQLDRNSTTGKPAMELSQLGEDLVADAKAEMERVAKLIVAKRGKTVKANWREADDSITYDKTFTLADDNGKIDLAEFFDYLNSETFFYGRDGRTITGTPYAQACTSASVPSACEAALVDYYKFKNDANDVVAKYFKPIETDYSIVPVPDSRELYDGVASYGGNEFNLNTNPYYSLQKWNVSTLLLHEAAPGHHFQNAYSIEYPPANKPEYIENVWYTAYAEGWALYTEWLGMEMGIYGELNEEGKPTFVNATGMCKVDLNYDDFQGGIYQDAEECNALQYFGSLNEAQLRNMRLAVDTGIHAKGWSIKEAREYMSSNSALGEGDIESESFRYAAYVGQAVSYKSGYLVIKEMLEKAKSELGNDFDWAEFHDQLLKYGDQPMEVVETSIDNWIKSKG</sequence>
<proteinExistence type="predicted"/>
<protein>
    <submittedName>
        <fullName evidence="2">DUF885 domain-containing protein</fullName>
    </submittedName>
</protein>
<keyword evidence="1" id="KW-0732">Signal</keyword>
<dbReference type="Proteomes" id="UP000240987">
    <property type="component" value="Unassembled WGS sequence"/>
</dbReference>
<dbReference type="AlphaFoldDB" id="A0A2T3JRB7"/>
<name>A0A2T3JRB7_9GAMM</name>
<organism evidence="2 3">
    <name type="scientific">Photobacterium frigidiphilum</name>
    <dbReference type="NCBI Taxonomy" id="264736"/>
    <lineage>
        <taxon>Bacteria</taxon>
        <taxon>Pseudomonadati</taxon>
        <taxon>Pseudomonadota</taxon>
        <taxon>Gammaproteobacteria</taxon>
        <taxon>Vibrionales</taxon>
        <taxon>Vibrionaceae</taxon>
        <taxon>Photobacterium</taxon>
    </lineage>
</organism>
<dbReference type="PANTHER" id="PTHR33361">
    <property type="entry name" value="GLR0591 PROTEIN"/>
    <property type="match status" value="1"/>
</dbReference>
<evidence type="ECO:0000313" key="3">
    <source>
        <dbReference type="Proteomes" id="UP000240987"/>
    </source>
</evidence>
<dbReference type="InterPro" id="IPR010281">
    <property type="entry name" value="DUF885"/>
</dbReference>
<dbReference type="PANTHER" id="PTHR33361:SF16">
    <property type="entry name" value="DUF885 DOMAIN-CONTAINING PROTEIN"/>
    <property type="match status" value="1"/>
</dbReference>
<dbReference type="Pfam" id="PF05960">
    <property type="entry name" value="DUF885"/>
    <property type="match status" value="2"/>
</dbReference>
<reference evidence="2 3" key="1">
    <citation type="submission" date="2018-01" db="EMBL/GenBank/DDBJ databases">
        <title>Whole genome sequencing of Histamine producing bacteria.</title>
        <authorList>
            <person name="Butler K."/>
        </authorList>
    </citation>
    <scope>NUCLEOTIDE SEQUENCE [LARGE SCALE GENOMIC DNA]</scope>
    <source>
        <strain evidence="2 3">JCM 12947</strain>
    </source>
</reference>
<accession>A0A2T3JRB7</accession>
<feature type="signal peptide" evidence="1">
    <location>
        <begin position="1"/>
        <end position="23"/>
    </location>
</feature>
<gene>
    <name evidence="2" type="ORF">C9J12_01340</name>
</gene>
<dbReference type="EMBL" id="PYMJ01000001">
    <property type="protein sequence ID" value="PSU51619.1"/>
    <property type="molecule type" value="Genomic_DNA"/>
</dbReference>
<dbReference type="OrthoDB" id="9769898at2"/>
<feature type="chain" id="PRO_5015598016" evidence="1">
    <location>
        <begin position="24"/>
        <end position="680"/>
    </location>
</feature>
<dbReference type="RefSeq" id="WP_107241063.1">
    <property type="nucleotide sequence ID" value="NZ_PYMJ01000001.1"/>
</dbReference>
<keyword evidence="3" id="KW-1185">Reference proteome</keyword>
<comment type="caution">
    <text evidence="2">The sequence shown here is derived from an EMBL/GenBank/DDBJ whole genome shotgun (WGS) entry which is preliminary data.</text>
</comment>
<dbReference type="PROSITE" id="PS51257">
    <property type="entry name" value="PROKAR_LIPOPROTEIN"/>
    <property type="match status" value="1"/>
</dbReference>
<evidence type="ECO:0000256" key="1">
    <source>
        <dbReference type="SAM" id="SignalP"/>
    </source>
</evidence>
<evidence type="ECO:0000313" key="2">
    <source>
        <dbReference type="EMBL" id="PSU51619.1"/>
    </source>
</evidence>